<feature type="transmembrane region" description="Helical" evidence="7">
    <location>
        <begin position="300"/>
        <end position="318"/>
    </location>
</feature>
<evidence type="ECO:0000256" key="4">
    <source>
        <dbReference type="ARBA" id="ARBA00022989"/>
    </source>
</evidence>
<sequence length="600" mass="67085">MAAPAPVGPSGSRRPPLAAGLRLLPLLGLLQLLAQPGLGRVHHLALKDDVRHKVHLNTFGFFKDGYMVVNVSSLSVNEPEGATDKDTTIGFSLDRTKNDGFSSYLDEDVNYCILKKKSISVTLLILDISRSEVRVRSPPDAGTQLPKIIFSRDEKVLGQSQEPGVDPVPAGNQTQQKQDGGKSKRSTVDSKATGEKSFSVHNSDGAVSFQFFFNISTDDQEGLYSLYFHKCSGNELRSSDELSFSLDIEITEKNPDSYLSAGEIPLPKLYISMAFFFFLSGTIWIHILRKRRNDVFKIHWLMAALPFTKSLSLVFHAIDYHYISSQGFPIEGWAVVYYITHLLKGALLFITIALIGTGWAFIKHILSDKDKKIFMIVIPLQHLPQSHLHVDDAGPVLAPDEWCRPVAVDFPGETHHPNRNDLEGCKVLANVAYIIIESTEEGTTEYGLWKDSLFLVDLLCCGAILFPVVWSIRHLQEASATDGKAAINLAKLKLFRHYYVLIVCYIYFTRIIAFLLKLAVPFQWKWLYQLLDEMATLVFFVLTGCKFRPASDNPYLQLSQEDDLEMESVVTTSGVMENMKKVKKVTNGSVETPGDWEGTA</sequence>
<dbReference type="PANTHER" id="PTHR21229:SF12">
    <property type="entry name" value="PROTEIN GPR107"/>
    <property type="match status" value="1"/>
</dbReference>
<dbReference type="Proteomes" id="UP000823872">
    <property type="component" value="Chromosome D4"/>
</dbReference>
<dbReference type="Pfam" id="PF21904">
    <property type="entry name" value="CAND6-7_N"/>
    <property type="match status" value="1"/>
</dbReference>
<dbReference type="GeneTree" id="ENSGT00940000160451"/>
<proteinExistence type="predicted"/>
<reference evidence="11 12" key="1">
    <citation type="submission" date="2021-02" db="EMBL/GenBank/DDBJ databases">
        <title>Safari Cat Assemblies.</title>
        <authorList>
            <person name="Bredemeyer K.R."/>
            <person name="Murphy W.J."/>
        </authorList>
    </citation>
    <scope>NUCLEOTIDE SEQUENCE [LARGE SCALE GENOMIC DNA]</scope>
</reference>
<evidence type="ECO:0000256" key="5">
    <source>
        <dbReference type="ARBA" id="ARBA00023136"/>
    </source>
</evidence>
<evidence type="ECO:0000256" key="3">
    <source>
        <dbReference type="ARBA" id="ARBA00022729"/>
    </source>
</evidence>
<feature type="domain" description="GOST seven transmembrane" evidence="9">
    <location>
        <begin position="427"/>
        <end position="554"/>
    </location>
</feature>
<evidence type="ECO:0008006" key="13">
    <source>
        <dbReference type="Google" id="ProtNLM"/>
    </source>
</evidence>
<feature type="domain" description="GOST seven transmembrane" evidence="9">
    <location>
        <begin position="265"/>
        <end position="386"/>
    </location>
</feature>
<name>A0ABI7YHA3_FELCA</name>
<keyword evidence="4 7" id="KW-1133">Transmembrane helix</keyword>
<evidence type="ECO:0000259" key="9">
    <source>
        <dbReference type="Pfam" id="PF06814"/>
    </source>
</evidence>
<gene>
    <name evidence="11" type="primary">GPR107</name>
</gene>
<dbReference type="InterPro" id="IPR054103">
    <property type="entry name" value="CAND6-7_N"/>
</dbReference>
<feature type="transmembrane region" description="Helical" evidence="7">
    <location>
        <begin position="269"/>
        <end position="288"/>
    </location>
</feature>
<feature type="signal peptide" evidence="8">
    <location>
        <begin position="1"/>
        <end position="39"/>
    </location>
</feature>
<protein>
    <recommendedName>
        <fullName evidence="13">G protein-coupled receptor 107</fullName>
    </recommendedName>
</protein>
<evidence type="ECO:0000256" key="7">
    <source>
        <dbReference type="SAM" id="Phobius"/>
    </source>
</evidence>
<keyword evidence="2 7" id="KW-0812">Transmembrane</keyword>
<dbReference type="Ensembl" id="ENSFCTT00005047455.1">
    <property type="protein sequence ID" value="ENSFCTP00005034148.1"/>
    <property type="gene ID" value="ENSFCTG00005016511.1"/>
</dbReference>
<dbReference type="InterPro" id="IPR053937">
    <property type="entry name" value="GOST_TM"/>
</dbReference>
<accession>A0ABI7YHA3</accession>
<feature type="domain" description="CAND6/7 N-terminal" evidence="10">
    <location>
        <begin position="43"/>
        <end position="130"/>
    </location>
</feature>
<evidence type="ECO:0000256" key="6">
    <source>
        <dbReference type="SAM" id="MobiDB-lite"/>
    </source>
</evidence>
<dbReference type="Pfam" id="PF06814">
    <property type="entry name" value="GOST_TM"/>
    <property type="match status" value="2"/>
</dbReference>
<feature type="compositionally biased region" description="Basic and acidic residues" evidence="6">
    <location>
        <begin position="179"/>
        <end position="194"/>
    </location>
</feature>
<dbReference type="InterPro" id="IPR009637">
    <property type="entry name" value="GPR107/GPR108-like"/>
</dbReference>
<organism evidence="11 12">
    <name type="scientific">Felis catus</name>
    <name type="common">Cat</name>
    <name type="synonym">Felis silvestris catus</name>
    <dbReference type="NCBI Taxonomy" id="9685"/>
    <lineage>
        <taxon>Eukaryota</taxon>
        <taxon>Metazoa</taxon>
        <taxon>Chordata</taxon>
        <taxon>Craniata</taxon>
        <taxon>Vertebrata</taxon>
        <taxon>Euteleostomi</taxon>
        <taxon>Mammalia</taxon>
        <taxon>Eutheria</taxon>
        <taxon>Laurasiatheria</taxon>
        <taxon>Carnivora</taxon>
        <taxon>Feliformia</taxon>
        <taxon>Felidae</taxon>
        <taxon>Felinae</taxon>
        <taxon>Felis</taxon>
    </lineage>
</organism>
<reference evidence="11" key="3">
    <citation type="submission" date="2025-09" db="UniProtKB">
        <authorList>
            <consortium name="Ensembl"/>
        </authorList>
    </citation>
    <scope>IDENTIFICATION</scope>
    <source>
        <strain evidence="11">breed Abyssinian</strain>
    </source>
</reference>
<comment type="subcellular location">
    <subcellularLocation>
        <location evidence="1">Membrane</location>
        <topology evidence="1">Multi-pass membrane protein</topology>
    </subcellularLocation>
</comment>
<feature type="transmembrane region" description="Helical" evidence="7">
    <location>
        <begin position="338"/>
        <end position="362"/>
    </location>
</feature>
<feature type="chain" id="PRO_5046528730" description="G protein-coupled receptor 107" evidence="8">
    <location>
        <begin position="40"/>
        <end position="600"/>
    </location>
</feature>
<evidence type="ECO:0000313" key="12">
    <source>
        <dbReference type="Proteomes" id="UP000823872"/>
    </source>
</evidence>
<evidence type="ECO:0000313" key="11">
    <source>
        <dbReference type="Ensembl" id="ENSFCTP00005034148.1"/>
    </source>
</evidence>
<evidence type="ECO:0000256" key="2">
    <source>
        <dbReference type="ARBA" id="ARBA00022692"/>
    </source>
</evidence>
<evidence type="ECO:0000256" key="1">
    <source>
        <dbReference type="ARBA" id="ARBA00004141"/>
    </source>
</evidence>
<feature type="transmembrane region" description="Helical" evidence="7">
    <location>
        <begin position="498"/>
        <end position="520"/>
    </location>
</feature>
<dbReference type="PANTHER" id="PTHR21229">
    <property type="entry name" value="LUNG SEVEN TRANSMEMBRANE RECEPTOR"/>
    <property type="match status" value="1"/>
</dbReference>
<keyword evidence="5 7" id="KW-0472">Membrane</keyword>
<reference evidence="11" key="2">
    <citation type="submission" date="2025-08" db="UniProtKB">
        <authorList>
            <consortium name="Ensembl"/>
        </authorList>
    </citation>
    <scope>IDENTIFICATION</scope>
    <source>
        <strain evidence="11">breed Abyssinian</strain>
    </source>
</reference>
<feature type="region of interest" description="Disordered" evidence="6">
    <location>
        <begin position="159"/>
        <end position="197"/>
    </location>
</feature>
<keyword evidence="3 8" id="KW-0732">Signal</keyword>
<evidence type="ECO:0000259" key="10">
    <source>
        <dbReference type="Pfam" id="PF21904"/>
    </source>
</evidence>
<keyword evidence="12" id="KW-1185">Reference proteome</keyword>
<evidence type="ECO:0000256" key="8">
    <source>
        <dbReference type="SAM" id="SignalP"/>
    </source>
</evidence>